<sequence length="494" mass="53316">MAYSYSVSQSSMESLIVEVTTHSIEYSTDPSVRDSKANTAHSPVSADETPAIVFFPKSTQDVSVILKACNERRIAVTSFCSGTSFGGCLTSTRGGICISFERMKHVVALHEDDLDVVVQPGLGWVELNDQLEDKGVFFPVDPAPGASIGGMIAMSCSGTNAYRYGTMKEWVISLTAVLADGTVVKTHRRPRKSAAGYDLTHLVIGSEGTLALVTEATLKLAVLPQNLHVGLVTFDTFQQGVDIVVALQRAGHQLEALELADGPQVHAINHSKLAQIEMLEKPSLWLKFAGSSPQLVNDQIETVKGLCEEQKALTYEITSDKARIDILWGARKCIGHALVAMKKNPTDLFVHSDCAVPISNLAALVEGTQKLIQQANADNQVSSPDSKQPWFCTNVGHVGDGNVHSSIICPAADKPQVDEVLRKVARLALSLEGTVTGEHGVGLKQRDALIDEVGIEGINMMRRVKSALDPKGILNPDKVFRLEDDDPTSERAKL</sequence>
<evidence type="ECO:0000256" key="4">
    <source>
        <dbReference type="ARBA" id="ARBA00022827"/>
    </source>
</evidence>
<keyword evidence="3" id="KW-0285">Flavoprotein</keyword>
<keyword evidence="10" id="KW-1185">Reference proteome</keyword>
<keyword evidence="4" id="KW-0274">FAD</keyword>
<comment type="catalytic activity">
    <reaction evidence="7">
        <text>(R)-lactate + 2 Fe(III)-[cytochrome c] = 2 Fe(II)-[cytochrome c] + pyruvate + 2 H(+)</text>
        <dbReference type="Rhea" id="RHEA:13521"/>
        <dbReference type="Rhea" id="RHEA-COMP:10350"/>
        <dbReference type="Rhea" id="RHEA-COMP:14399"/>
        <dbReference type="ChEBI" id="CHEBI:15361"/>
        <dbReference type="ChEBI" id="CHEBI:15378"/>
        <dbReference type="ChEBI" id="CHEBI:16004"/>
        <dbReference type="ChEBI" id="CHEBI:29033"/>
        <dbReference type="ChEBI" id="CHEBI:29034"/>
        <dbReference type="EC" id="1.1.2.4"/>
    </reaction>
</comment>
<evidence type="ECO:0000313" key="9">
    <source>
        <dbReference type="EMBL" id="KAF9699962.1"/>
    </source>
</evidence>
<dbReference type="EMBL" id="RZGK01000003">
    <property type="protein sequence ID" value="KAF9699962.1"/>
    <property type="molecule type" value="Genomic_DNA"/>
</dbReference>
<dbReference type="Gene3D" id="3.30.465.10">
    <property type="match status" value="1"/>
</dbReference>
<dbReference type="Gene3D" id="1.10.45.10">
    <property type="entry name" value="Vanillyl-alcohol Oxidase, Chain A, domain 4"/>
    <property type="match status" value="1"/>
</dbReference>
<dbReference type="GO" id="GO:0008720">
    <property type="term" value="F:D-lactate dehydrogenase (NAD+) activity"/>
    <property type="evidence" value="ECO:0007669"/>
    <property type="project" value="TreeGrafter"/>
</dbReference>
<evidence type="ECO:0000256" key="6">
    <source>
        <dbReference type="ARBA" id="ARBA00038897"/>
    </source>
</evidence>
<gene>
    <name evidence="9" type="ORF">EKO04_001297</name>
</gene>
<dbReference type="GO" id="GO:0005739">
    <property type="term" value="C:mitochondrion"/>
    <property type="evidence" value="ECO:0007669"/>
    <property type="project" value="TreeGrafter"/>
</dbReference>
<dbReference type="InterPro" id="IPR016171">
    <property type="entry name" value="Vanillyl_alc_oxidase_C-sub2"/>
</dbReference>
<dbReference type="EC" id="1.1.2.4" evidence="6"/>
<evidence type="ECO:0000256" key="1">
    <source>
        <dbReference type="ARBA" id="ARBA00001974"/>
    </source>
</evidence>
<dbReference type="InterPro" id="IPR016164">
    <property type="entry name" value="FAD-linked_Oxase-like_C"/>
</dbReference>
<evidence type="ECO:0000256" key="3">
    <source>
        <dbReference type="ARBA" id="ARBA00022630"/>
    </source>
</evidence>
<dbReference type="FunFam" id="1.10.45.10:FF:000001">
    <property type="entry name" value="D-lactate dehydrogenase mitochondrial"/>
    <property type="match status" value="1"/>
</dbReference>
<dbReference type="InterPro" id="IPR016166">
    <property type="entry name" value="FAD-bd_PCMH"/>
</dbReference>
<comment type="cofactor">
    <cofactor evidence="1">
        <name>FAD</name>
        <dbReference type="ChEBI" id="CHEBI:57692"/>
    </cofactor>
</comment>
<name>A0A8H7JBI4_9PLEO</name>
<dbReference type="FunFam" id="3.30.70.2740:FF:000001">
    <property type="entry name" value="D-lactate dehydrogenase mitochondrial"/>
    <property type="match status" value="1"/>
</dbReference>
<dbReference type="Pfam" id="PF02913">
    <property type="entry name" value="FAD-oxidase_C"/>
    <property type="match status" value="1"/>
</dbReference>
<dbReference type="GO" id="GO:0071949">
    <property type="term" value="F:FAD binding"/>
    <property type="evidence" value="ECO:0007669"/>
    <property type="project" value="InterPro"/>
</dbReference>
<dbReference type="FunFam" id="3.30.465.10:FF:000016">
    <property type="entry name" value="probable D-lactate dehydrogenase, mitochondrial"/>
    <property type="match status" value="1"/>
</dbReference>
<dbReference type="InterPro" id="IPR004113">
    <property type="entry name" value="FAD-bd_oxidored_4_C"/>
</dbReference>
<reference evidence="9" key="1">
    <citation type="submission" date="2018-12" db="EMBL/GenBank/DDBJ databases">
        <authorList>
            <person name="Syme R.A."/>
            <person name="Farfan-Caceres L."/>
            <person name="Lichtenzveig J."/>
        </authorList>
    </citation>
    <scope>NUCLEOTIDE SEQUENCE</scope>
    <source>
        <strain evidence="9">Al4</strain>
    </source>
</reference>
<feature type="domain" description="FAD-binding PCMH-type" evidence="8">
    <location>
        <begin position="46"/>
        <end position="223"/>
    </location>
</feature>
<dbReference type="InterPro" id="IPR036318">
    <property type="entry name" value="FAD-bd_PCMH-like_sf"/>
</dbReference>
<dbReference type="OrthoDB" id="7786253at2759"/>
<evidence type="ECO:0000313" key="10">
    <source>
        <dbReference type="Proteomes" id="UP000651452"/>
    </source>
</evidence>
<comment type="caution">
    <text evidence="9">The sequence shown here is derived from an EMBL/GenBank/DDBJ whole genome shotgun (WGS) entry which is preliminary data.</text>
</comment>
<dbReference type="InterPro" id="IPR016169">
    <property type="entry name" value="FAD-bd_PCMH_sub2"/>
</dbReference>
<dbReference type="GO" id="GO:0004458">
    <property type="term" value="F:D-lactate dehydrogenase (cytochrome) activity"/>
    <property type="evidence" value="ECO:0007669"/>
    <property type="project" value="UniProtKB-EC"/>
</dbReference>
<dbReference type="PANTHER" id="PTHR11748:SF116">
    <property type="entry name" value="D-LACTATE DEHYDROGENASE (CYTOCHROME) (AFU_ORTHOLOGUE AFUA_7G02560)"/>
    <property type="match status" value="1"/>
</dbReference>
<dbReference type="PROSITE" id="PS51387">
    <property type="entry name" value="FAD_PCMH"/>
    <property type="match status" value="1"/>
</dbReference>
<evidence type="ECO:0000256" key="2">
    <source>
        <dbReference type="ARBA" id="ARBA00008000"/>
    </source>
</evidence>
<evidence type="ECO:0000256" key="5">
    <source>
        <dbReference type="ARBA" id="ARBA00023002"/>
    </source>
</evidence>
<dbReference type="SUPFAM" id="SSF55103">
    <property type="entry name" value="FAD-linked oxidases, C-terminal domain"/>
    <property type="match status" value="1"/>
</dbReference>
<dbReference type="Proteomes" id="UP000651452">
    <property type="component" value="Unassembled WGS sequence"/>
</dbReference>
<dbReference type="AlphaFoldDB" id="A0A8H7JBI4"/>
<dbReference type="PANTHER" id="PTHR11748">
    <property type="entry name" value="D-LACTATE DEHYDROGENASE"/>
    <property type="match status" value="1"/>
</dbReference>
<dbReference type="Gene3D" id="3.30.70.2740">
    <property type="match status" value="1"/>
</dbReference>
<keyword evidence="5" id="KW-0560">Oxidoreductase</keyword>
<proteinExistence type="inferred from homology"/>
<dbReference type="InterPro" id="IPR006094">
    <property type="entry name" value="Oxid_FAD_bind_N"/>
</dbReference>
<dbReference type="GO" id="GO:1903457">
    <property type="term" value="P:lactate catabolic process"/>
    <property type="evidence" value="ECO:0007669"/>
    <property type="project" value="TreeGrafter"/>
</dbReference>
<evidence type="ECO:0000259" key="8">
    <source>
        <dbReference type="PROSITE" id="PS51387"/>
    </source>
</evidence>
<reference evidence="9" key="2">
    <citation type="submission" date="2020-09" db="EMBL/GenBank/DDBJ databases">
        <title>Reference genome assembly for Australian Ascochyta lentis isolate Al4.</title>
        <authorList>
            <person name="Lee R.C."/>
            <person name="Farfan-Caceres L.M."/>
            <person name="Debler J.W."/>
            <person name="Williams A.H."/>
            <person name="Henares B.M."/>
        </authorList>
    </citation>
    <scope>NUCLEOTIDE SEQUENCE</scope>
    <source>
        <strain evidence="9">Al4</strain>
    </source>
</reference>
<comment type="similarity">
    <text evidence="2">Belongs to the FAD-binding oxidoreductase/transferase type 4 family.</text>
</comment>
<dbReference type="SUPFAM" id="SSF56176">
    <property type="entry name" value="FAD-binding/transporter-associated domain-like"/>
    <property type="match status" value="1"/>
</dbReference>
<protein>
    <recommendedName>
        <fullName evidence="6">D-lactate dehydrogenase (cytochrome)</fullName>
        <ecNumber evidence="6">1.1.2.4</ecNumber>
    </recommendedName>
</protein>
<accession>A0A8H7JBI4</accession>
<organism evidence="9 10">
    <name type="scientific">Ascochyta lentis</name>
    <dbReference type="NCBI Taxonomy" id="205686"/>
    <lineage>
        <taxon>Eukaryota</taxon>
        <taxon>Fungi</taxon>
        <taxon>Dikarya</taxon>
        <taxon>Ascomycota</taxon>
        <taxon>Pezizomycotina</taxon>
        <taxon>Dothideomycetes</taxon>
        <taxon>Pleosporomycetidae</taxon>
        <taxon>Pleosporales</taxon>
        <taxon>Pleosporineae</taxon>
        <taxon>Didymellaceae</taxon>
        <taxon>Ascochyta</taxon>
    </lineage>
</organism>
<dbReference type="Pfam" id="PF01565">
    <property type="entry name" value="FAD_binding_4"/>
    <property type="match status" value="1"/>
</dbReference>
<evidence type="ECO:0000256" key="7">
    <source>
        <dbReference type="ARBA" id="ARBA00051436"/>
    </source>
</evidence>